<evidence type="ECO:0000256" key="4">
    <source>
        <dbReference type="ARBA" id="ARBA00022833"/>
    </source>
</evidence>
<dbReference type="EC" id="6.1.1.7" evidence="6"/>
<dbReference type="Gene3D" id="3.30.980.10">
    <property type="entry name" value="Threonyl-trna Synthetase, Chain A, domain 2"/>
    <property type="match status" value="1"/>
</dbReference>
<name>A0ABN7KJS6_9BURK</name>
<keyword evidence="4" id="KW-0862">Zinc</keyword>
<evidence type="ECO:0000256" key="1">
    <source>
        <dbReference type="ARBA" id="ARBA00001947"/>
    </source>
</evidence>
<reference evidence="6 7" key="1">
    <citation type="submission" date="2021-02" db="EMBL/GenBank/DDBJ databases">
        <authorList>
            <person name="Vanwijnsberghe S."/>
        </authorList>
    </citation>
    <scope>NUCLEOTIDE SEQUENCE [LARGE SCALE GENOMIC DNA]</scope>
    <source>
        <strain evidence="6 7">R-69776</strain>
    </source>
</reference>
<evidence type="ECO:0000313" key="6">
    <source>
        <dbReference type="EMBL" id="CAE6697159.1"/>
    </source>
</evidence>
<dbReference type="SUPFAM" id="SSF55186">
    <property type="entry name" value="ThrRS/AlaRS common domain"/>
    <property type="match status" value="1"/>
</dbReference>
<comment type="cofactor">
    <cofactor evidence="1">
        <name>Zn(2+)</name>
        <dbReference type="ChEBI" id="CHEBI:29105"/>
    </cofactor>
</comment>
<dbReference type="PROSITE" id="PS50860">
    <property type="entry name" value="AA_TRNA_LIGASE_II_ALA"/>
    <property type="match status" value="1"/>
</dbReference>
<evidence type="ECO:0000259" key="5">
    <source>
        <dbReference type="PROSITE" id="PS50860"/>
    </source>
</evidence>
<dbReference type="Pfam" id="PF07973">
    <property type="entry name" value="tRNA_SAD"/>
    <property type="match status" value="1"/>
</dbReference>
<keyword evidence="7" id="KW-1185">Reference proteome</keyword>
<gene>
    <name evidence="6" type="primary">alaS_1</name>
    <name evidence="6" type="ORF">R69776_00537</name>
</gene>
<proteinExistence type="predicted"/>
<dbReference type="PANTHER" id="PTHR43462">
    <property type="entry name" value="ALANYL-TRNA EDITING PROTEIN"/>
    <property type="match status" value="1"/>
</dbReference>
<accession>A0ABN7KJS6</accession>
<dbReference type="InterPro" id="IPR018165">
    <property type="entry name" value="Ala-tRNA-synth_IIc_core"/>
</dbReference>
<sequence length="256" mass="27534">MRLSILGVISHFISCGEFKVAHYLCHEQPDLLEFETSVIASRPGAVVLGRTALHPGGGGQVSDAAMLTHANGAVRITGVAPEGGMLWHLLDEPLELNGEVHVAVDAARRATVAQLHTATHILNALVYQRFAGALVTGAQINADGTARMDFDLPEADNDALRLLEEPANEVIRSAMDVRTYYVSATEAKSTQGLIRSLSVAPPPTSDGTVRIVEIGDLDRQACGGTHLTNTAQSKPIRIVKIENKGRRNRRVRIELV</sequence>
<dbReference type="InterPro" id="IPR018163">
    <property type="entry name" value="Thr/Ala-tRNA-synth_IIc_edit"/>
</dbReference>
<dbReference type="Proteomes" id="UP000673821">
    <property type="component" value="Unassembled WGS sequence"/>
</dbReference>
<feature type="domain" description="Alanyl-transfer RNA synthetases family profile" evidence="5">
    <location>
        <begin position="1"/>
        <end position="251"/>
    </location>
</feature>
<protein>
    <submittedName>
        <fullName evidence="6">Alanine--tRNA ligase</fullName>
        <ecNumber evidence="6">6.1.1.7</ecNumber>
    </submittedName>
</protein>
<dbReference type="Gene3D" id="2.40.30.130">
    <property type="match status" value="1"/>
</dbReference>
<comment type="subcellular location">
    <subcellularLocation>
        <location evidence="2">Cytoplasm</location>
    </subcellularLocation>
</comment>
<dbReference type="SUPFAM" id="SSF50447">
    <property type="entry name" value="Translation proteins"/>
    <property type="match status" value="1"/>
</dbReference>
<organism evidence="6 7">
    <name type="scientific">Paraburkholderia nemoris</name>
    <dbReference type="NCBI Taxonomy" id="2793076"/>
    <lineage>
        <taxon>Bacteria</taxon>
        <taxon>Pseudomonadati</taxon>
        <taxon>Pseudomonadota</taxon>
        <taxon>Betaproteobacteria</taxon>
        <taxon>Burkholderiales</taxon>
        <taxon>Burkholderiaceae</taxon>
        <taxon>Paraburkholderia</taxon>
    </lineage>
</organism>
<dbReference type="InterPro" id="IPR051335">
    <property type="entry name" value="Alanyl-tRNA_Editing_Enzymes"/>
</dbReference>
<comment type="caution">
    <text evidence="6">The sequence shown here is derived from an EMBL/GenBank/DDBJ whole genome shotgun (WGS) entry which is preliminary data.</text>
</comment>
<evidence type="ECO:0000256" key="3">
    <source>
        <dbReference type="ARBA" id="ARBA00022723"/>
    </source>
</evidence>
<keyword evidence="3" id="KW-0479">Metal-binding</keyword>
<dbReference type="InterPro" id="IPR012947">
    <property type="entry name" value="tRNA_SAD"/>
</dbReference>
<dbReference type="SMART" id="SM00863">
    <property type="entry name" value="tRNA_SAD"/>
    <property type="match status" value="1"/>
</dbReference>
<dbReference type="GO" id="GO:0004813">
    <property type="term" value="F:alanine-tRNA ligase activity"/>
    <property type="evidence" value="ECO:0007669"/>
    <property type="project" value="UniProtKB-EC"/>
</dbReference>
<keyword evidence="6" id="KW-0436">Ligase</keyword>
<evidence type="ECO:0000256" key="2">
    <source>
        <dbReference type="ARBA" id="ARBA00004496"/>
    </source>
</evidence>
<dbReference type="InterPro" id="IPR009000">
    <property type="entry name" value="Transl_B-barrel_sf"/>
</dbReference>
<dbReference type="EMBL" id="CAJNBH010000001">
    <property type="protein sequence ID" value="CAE6697159.1"/>
    <property type="molecule type" value="Genomic_DNA"/>
</dbReference>
<evidence type="ECO:0000313" key="7">
    <source>
        <dbReference type="Proteomes" id="UP000673821"/>
    </source>
</evidence>
<dbReference type="PANTHER" id="PTHR43462:SF1">
    <property type="entry name" value="ALANYL-TRNA EDITING PROTEIN AARSD1"/>
    <property type="match status" value="1"/>
</dbReference>